<dbReference type="CDD" id="cd12107">
    <property type="entry name" value="Hemerythrin"/>
    <property type="match status" value="1"/>
</dbReference>
<sequence>MTRLRWSDALSLDMPAMDDGRRTFVELLDWAHEANDARLVEHWRRLFTHTARVFEQEDRWMNATAFSSAHLHSTQHKVVLQVMHEGLTAGESGDLATIRKMAAELGQWFANHAQSMDAALALHLRKTGYDPVTGVLSMPDDIALAA</sequence>
<evidence type="ECO:0000256" key="2">
    <source>
        <dbReference type="ARBA" id="ARBA00022723"/>
    </source>
</evidence>
<dbReference type="Proteomes" id="UP001431902">
    <property type="component" value="Unassembled WGS sequence"/>
</dbReference>
<comment type="similarity">
    <text evidence="1">Belongs to the hemerythrin family.</text>
</comment>
<accession>A0ABT6X2P9</accession>
<evidence type="ECO:0000256" key="3">
    <source>
        <dbReference type="ARBA" id="ARBA00023004"/>
    </source>
</evidence>
<comment type="caution">
    <text evidence="4">The sequence shown here is derived from an EMBL/GenBank/DDBJ whole genome shotgun (WGS) entry which is preliminary data.</text>
</comment>
<dbReference type="Gene3D" id="1.20.120.50">
    <property type="entry name" value="Hemerythrin-like"/>
    <property type="match status" value="1"/>
</dbReference>
<reference evidence="4" key="1">
    <citation type="submission" date="2023-05" db="EMBL/GenBank/DDBJ databases">
        <title>Limnohabitans sp. strain HM2-2 Genome sequencing and assembly.</title>
        <authorList>
            <person name="Jung Y."/>
        </authorList>
    </citation>
    <scope>NUCLEOTIDE SEQUENCE</scope>
    <source>
        <strain evidence="4">HM2-2</strain>
    </source>
</reference>
<dbReference type="InterPro" id="IPR012827">
    <property type="entry name" value="Hemerythrin_metal-bd"/>
</dbReference>
<evidence type="ECO:0000313" key="4">
    <source>
        <dbReference type="EMBL" id="MDI9232321.1"/>
    </source>
</evidence>
<dbReference type="SUPFAM" id="SSF47188">
    <property type="entry name" value="Hemerythrin-like"/>
    <property type="match status" value="1"/>
</dbReference>
<proteinExistence type="inferred from homology"/>
<organism evidence="4 5">
    <name type="scientific">Limnohabitans lacus</name>
    <dbReference type="NCBI Taxonomy" id="3045173"/>
    <lineage>
        <taxon>Bacteria</taxon>
        <taxon>Pseudomonadati</taxon>
        <taxon>Pseudomonadota</taxon>
        <taxon>Betaproteobacteria</taxon>
        <taxon>Burkholderiales</taxon>
        <taxon>Comamonadaceae</taxon>
        <taxon>Limnohabitans</taxon>
    </lineage>
</organism>
<gene>
    <name evidence="4" type="ORF">QLQ16_00555</name>
</gene>
<keyword evidence="3" id="KW-0408">Iron</keyword>
<keyword evidence="5" id="KW-1185">Reference proteome</keyword>
<evidence type="ECO:0000313" key="5">
    <source>
        <dbReference type="Proteomes" id="UP001431902"/>
    </source>
</evidence>
<evidence type="ECO:0000256" key="1">
    <source>
        <dbReference type="ARBA" id="ARBA00010587"/>
    </source>
</evidence>
<dbReference type="EMBL" id="JASGBH010000001">
    <property type="protein sequence ID" value="MDI9232321.1"/>
    <property type="molecule type" value="Genomic_DNA"/>
</dbReference>
<keyword evidence="2" id="KW-0479">Metal-binding</keyword>
<dbReference type="InterPro" id="IPR035938">
    <property type="entry name" value="Hemerythrin-like_sf"/>
</dbReference>
<protein>
    <submittedName>
        <fullName evidence="4">Hemerythrin</fullName>
    </submittedName>
</protein>
<dbReference type="RefSeq" id="WP_283222741.1">
    <property type="nucleotide sequence ID" value="NZ_JASGBH010000001.1"/>
</dbReference>
<name>A0ABT6X2P9_9BURK</name>